<organism evidence="1 2">
    <name type="scientific">Thermogladius calderae (strain DSM 22663 / VKM B-2946 / 1633)</name>
    <dbReference type="NCBI Taxonomy" id="1184251"/>
    <lineage>
        <taxon>Archaea</taxon>
        <taxon>Thermoproteota</taxon>
        <taxon>Thermoprotei</taxon>
        <taxon>Desulfurococcales</taxon>
        <taxon>Desulfurococcaceae</taxon>
        <taxon>Thermogladius</taxon>
    </lineage>
</organism>
<dbReference type="KEGG" id="thg:TCELL_0504"/>
<dbReference type="STRING" id="1184251.TCELL_0504"/>
<proteinExistence type="predicted"/>
<dbReference type="EMBL" id="CP003531">
    <property type="protein sequence ID" value="AFK50929.1"/>
    <property type="molecule type" value="Genomic_DNA"/>
</dbReference>
<dbReference type="Proteomes" id="UP000005270">
    <property type="component" value="Chromosome"/>
</dbReference>
<protein>
    <submittedName>
        <fullName evidence="1">Uncharacterized protein</fullName>
    </submittedName>
</protein>
<accession>I3TDU1</accession>
<evidence type="ECO:0000313" key="2">
    <source>
        <dbReference type="Proteomes" id="UP000005270"/>
    </source>
</evidence>
<reference evidence="1 2" key="1">
    <citation type="journal article" date="2012" name="J. Bacteriol.">
        <title>Complete genome sequence of the hyperthermophilic cellulolytic Crenarchaeon 'Thermogladius cellulolyticus' 1633.</title>
        <authorList>
            <person name="Mardanov A.V."/>
            <person name="Kochetkova T.V."/>
            <person name="Beletsky A.V."/>
            <person name="Bonch-Osmolovskaya E.A."/>
            <person name="Ravin N.V."/>
            <person name="Skryabin K.G."/>
        </authorList>
    </citation>
    <scope>NUCLEOTIDE SEQUENCE [LARGE SCALE GENOMIC DNA]</scope>
    <source>
        <strain evidence="2">DSM 22663 / VKM B-2946 / 1633</strain>
    </source>
</reference>
<dbReference type="AlphaFoldDB" id="I3TDU1"/>
<sequence length="37" mass="3835">MVFVPRTGVAPGYLEANPAVNVYVGGSQSNSTPPTTR</sequence>
<evidence type="ECO:0000313" key="1">
    <source>
        <dbReference type="EMBL" id="AFK50929.1"/>
    </source>
</evidence>
<dbReference type="HOGENOM" id="CLU_3338675_0_0_2"/>
<gene>
    <name evidence="1" type="ordered locus">TCELL_0504</name>
</gene>
<keyword evidence="2" id="KW-1185">Reference proteome</keyword>
<dbReference type="InParanoid" id="I3TDU1"/>
<name>I3TDU1_THEC1</name>